<dbReference type="Pfam" id="PF00724">
    <property type="entry name" value="Oxidored_FMN"/>
    <property type="match status" value="1"/>
</dbReference>
<reference evidence="2" key="1">
    <citation type="submission" date="2016-12" db="EMBL/GenBank/DDBJ databases">
        <title>The genomes of Aspergillus section Nigri reveals drivers in fungal speciation.</title>
        <authorList>
            <consortium name="DOE Joint Genome Institute"/>
            <person name="Vesth T.C."/>
            <person name="Nybo J."/>
            <person name="Theobald S."/>
            <person name="Brandl J."/>
            <person name="Frisvad J.C."/>
            <person name="Nielsen K.F."/>
            <person name="Lyhne E.K."/>
            <person name="Kogle M.E."/>
            <person name="Kuo A."/>
            <person name="Riley R."/>
            <person name="Clum A."/>
            <person name="Nolan M."/>
            <person name="Lipzen A."/>
            <person name="Salamov A."/>
            <person name="Henrissat B."/>
            <person name="Wiebenga A."/>
            <person name="De vries R.P."/>
            <person name="Grigoriev I.V."/>
            <person name="Mortensen U.H."/>
            <person name="Andersen M.R."/>
            <person name="Baker S.E."/>
        </authorList>
    </citation>
    <scope>NUCLEOTIDE SEQUENCE</scope>
    <source>
        <strain evidence="2">IBT 28561</strain>
    </source>
</reference>
<name>A0A2I1DCP3_ASPC2</name>
<dbReference type="EMBL" id="MSFM01000002">
    <property type="protein sequence ID" value="PKY07647.1"/>
    <property type="molecule type" value="Genomic_DNA"/>
</dbReference>
<dbReference type="GO" id="GO:0050661">
    <property type="term" value="F:NADP binding"/>
    <property type="evidence" value="ECO:0007669"/>
    <property type="project" value="InterPro"/>
</dbReference>
<proteinExistence type="predicted"/>
<dbReference type="OrthoDB" id="72788at2759"/>
<sequence>MGSIAPAVIRAPETPYFTPANHDVGAALNPNDPSTPTLFRPLTIRGVTLKNRIAVSPMCMYSAESDPAAPDVGALTDYHLAHLGQFALKGAGLVFVEAQGVEPRGRISPNDAGLWQHDTDSPQFRSLQRVVHFCRSQGAHVGIQIAHAGRKASVTAPWVARQAGRPSLRAEAAVGGWPDDVIGPSGGDDHRWDAEGDYWTPRAATVAEIQGIVRAFADSAACGVRAGVEVVEIHAAHGYLLHQFLSPVTNRRTDDYGGSFENRIRLLREVVVAVRAAVPEQTAVFVRISATEWLEGQPVETEAGGSWDVASSERLVPILADLGVDLVDVSSGGNHRDQRIPHGSVSYQTDLAGRLRRTLRATGRSTRIGAVGFITGADQARGLVEGSDEAERAAATVAGADPAADVVLLGRQFLREPEWVMLTAQRLGVKVGSPKQFWRAGGAFD</sequence>
<dbReference type="InterPro" id="IPR013785">
    <property type="entry name" value="Aldolase_TIM"/>
</dbReference>
<protein>
    <submittedName>
        <fullName evidence="2">FMN-linked oxidoreductase</fullName>
    </submittedName>
</protein>
<dbReference type="VEuPathDB" id="FungiDB:P168DRAFT_295375"/>
<dbReference type="AlphaFoldDB" id="A0A2I1DCP3"/>
<feature type="domain" description="NADH:flavin oxidoreductase/NADH oxidase N-terminal" evidence="1">
    <location>
        <begin position="38"/>
        <end position="421"/>
    </location>
</feature>
<dbReference type="InterPro" id="IPR044152">
    <property type="entry name" value="YqjM-like"/>
</dbReference>
<dbReference type="RefSeq" id="XP_024696241.1">
    <property type="nucleotide sequence ID" value="XM_024838030.1"/>
</dbReference>
<organism evidence="2 3">
    <name type="scientific">Aspergillus campestris (strain IBT 28561)</name>
    <dbReference type="NCBI Taxonomy" id="1392248"/>
    <lineage>
        <taxon>Eukaryota</taxon>
        <taxon>Fungi</taxon>
        <taxon>Dikarya</taxon>
        <taxon>Ascomycota</taxon>
        <taxon>Pezizomycotina</taxon>
        <taxon>Eurotiomycetes</taxon>
        <taxon>Eurotiomycetidae</taxon>
        <taxon>Eurotiales</taxon>
        <taxon>Aspergillaceae</taxon>
        <taxon>Aspergillus</taxon>
        <taxon>Aspergillus subgen. Circumdati</taxon>
    </lineage>
</organism>
<dbReference type="GO" id="GO:0010181">
    <property type="term" value="F:FMN binding"/>
    <property type="evidence" value="ECO:0007669"/>
    <property type="project" value="InterPro"/>
</dbReference>
<dbReference type="PANTHER" id="PTHR43303:SF2">
    <property type="entry name" value="INDOLEAMINE 2,3-DIOXYGENASE PYRROLE 2,3-DIOXYGENASE (AFU_ORTHOLOGUE AFUA_5G01450"/>
    <property type="match status" value="1"/>
</dbReference>
<evidence type="ECO:0000313" key="3">
    <source>
        <dbReference type="Proteomes" id="UP000234254"/>
    </source>
</evidence>
<gene>
    <name evidence="2" type="ORF">P168DRAFT_295375</name>
</gene>
<keyword evidence="3" id="KW-1185">Reference proteome</keyword>
<dbReference type="Proteomes" id="UP000234254">
    <property type="component" value="Unassembled WGS sequence"/>
</dbReference>
<dbReference type="PANTHER" id="PTHR43303">
    <property type="entry name" value="NADPH DEHYDROGENASE C23G7.10C-RELATED"/>
    <property type="match status" value="1"/>
</dbReference>
<evidence type="ECO:0000259" key="1">
    <source>
        <dbReference type="Pfam" id="PF00724"/>
    </source>
</evidence>
<dbReference type="SUPFAM" id="SSF51395">
    <property type="entry name" value="FMN-linked oxidoreductases"/>
    <property type="match status" value="1"/>
</dbReference>
<dbReference type="Gene3D" id="3.20.20.70">
    <property type="entry name" value="Aldolase class I"/>
    <property type="match status" value="1"/>
</dbReference>
<evidence type="ECO:0000313" key="2">
    <source>
        <dbReference type="EMBL" id="PKY07647.1"/>
    </source>
</evidence>
<dbReference type="GeneID" id="36545554"/>
<dbReference type="GO" id="GO:0003959">
    <property type="term" value="F:NADPH dehydrogenase activity"/>
    <property type="evidence" value="ECO:0007669"/>
    <property type="project" value="InterPro"/>
</dbReference>
<dbReference type="InterPro" id="IPR001155">
    <property type="entry name" value="OxRdtase_FMN_N"/>
</dbReference>
<comment type="caution">
    <text evidence="2">The sequence shown here is derived from an EMBL/GenBank/DDBJ whole genome shotgun (WGS) entry which is preliminary data.</text>
</comment>
<accession>A0A2I1DCP3</accession>